<evidence type="ECO:0000256" key="1">
    <source>
        <dbReference type="SAM" id="MobiDB-lite"/>
    </source>
</evidence>
<dbReference type="Proteomes" id="UP000558488">
    <property type="component" value="Unassembled WGS sequence"/>
</dbReference>
<gene>
    <name evidence="2" type="ORF">mPipKuh1_005139</name>
</gene>
<name>A0A7J7WLA7_PIPKU</name>
<protein>
    <submittedName>
        <fullName evidence="2">Formation of mitochondrial complex V assembly factor 1-like protein</fullName>
    </submittedName>
</protein>
<feature type="region of interest" description="Disordered" evidence="1">
    <location>
        <begin position="59"/>
        <end position="86"/>
    </location>
</feature>
<sequence>MASALEPEAQSDRCLRHLTVDQRQSPCGEPWHRKWTAVSGKDPKEQRLKGRFTETRPVCPACSAPQRRESASAQARGPPRGERVCPTVRAPGLRWARRCRSEGHQ</sequence>
<proteinExistence type="predicted"/>
<dbReference type="EMBL" id="JACAGB010000010">
    <property type="protein sequence ID" value="KAF6338046.1"/>
    <property type="molecule type" value="Genomic_DNA"/>
</dbReference>
<dbReference type="AlphaFoldDB" id="A0A7J7WLA7"/>
<reference evidence="2 3" key="1">
    <citation type="journal article" date="2020" name="Nature">
        <title>Six reference-quality genomes reveal evolution of bat adaptations.</title>
        <authorList>
            <person name="Jebb D."/>
            <person name="Huang Z."/>
            <person name="Pippel M."/>
            <person name="Hughes G.M."/>
            <person name="Lavrichenko K."/>
            <person name="Devanna P."/>
            <person name="Winkler S."/>
            <person name="Jermiin L.S."/>
            <person name="Skirmuntt E.C."/>
            <person name="Katzourakis A."/>
            <person name="Burkitt-Gray L."/>
            <person name="Ray D.A."/>
            <person name="Sullivan K.A.M."/>
            <person name="Roscito J.G."/>
            <person name="Kirilenko B.M."/>
            <person name="Davalos L.M."/>
            <person name="Corthals A.P."/>
            <person name="Power M.L."/>
            <person name="Jones G."/>
            <person name="Ransome R.D."/>
            <person name="Dechmann D.K.N."/>
            <person name="Locatelli A.G."/>
            <person name="Puechmaille S.J."/>
            <person name="Fedrigo O."/>
            <person name="Jarvis E.D."/>
            <person name="Hiller M."/>
            <person name="Vernes S.C."/>
            <person name="Myers E.W."/>
            <person name="Teeling E.C."/>
        </authorList>
    </citation>
    <scope>NUCLEOTIDE SEQUENCE [LARGE SCALE GENOMIC DNA]</scope>
    <source>
        <strain evidence="2">MPipKuh1</strain>
        <tissue evidence="2">Flight muscle</tissue>
    </source>
</reference>
<evidence type="ECO:0000313" key="2">
    <source>
        <dbReference type="EMBL" id="KAF6338046.1"/>
    </source>
</evidence>
<keyword evidence="3" id="KW-1185">Reference proteome</keyword>
<evidence type="ECO:0000313" key="3">
    <source>
        <dbReference type="Proteomes" id="UP000558488"/>
    </source>
</evidence>
<organism evidence="2 3">
    <name type="scientific">Pipistrellus kuhlii</name>
    <name type="common">Kuhl's pipistrelle</name>
    <dbReference type="NCBI Taxonomy" id="59472"/>
    <lineage>
        <taxon>Eukaryota</taxon>
        <taxon>Metazoa</taxon>
        <taxon>Chordata</taxon>
        <taxon>Craniata</taxon>
        <taxon>Vertebrata</taxon>
        <taxon>Euteleostomi</taxon>
        <taxon>Mammalia</taxon>
        <taxon>Eutheria</taxon>
        <taxon>Laurasiatheria</taxon>
        <taxon>Chiroptera</taxon>
        <taxon>Yangochiroptera</taxon>
        <taxon>Vespertilionidae</taxon>
        <taxon>Pipistrellus</taxon>
    </lineage>
</organism>
<comment type="caution">
    <text evidence="2">The sequence shown here is derived from an EMBL/GenBank/DDBJ whole genome shotgun (WGS) entry which is preliminary data.</text>
</comment>
<feature type="region of interest" description="Disordered" evidence="1">
    <location>
        <begin position="25"/>
        <end position="44"/>
    </location>
</feature>
<accession>A0A7J7WLA7</accession>